<dbReference type="PROSITE" id="PS50072">
    <property type="entry name" value="CSA_PPIASE_2"/>
    <property type="match status" value="1"/>
</dbReference>
<proteinExistence type="predicted"/>
<dbReference type="SUPFAM" id="SSF50891">
    <property type="entry name" value="Cyclophilin-like"/>
    <property type="match status" value="1"/>
</dbReference>
<accession>A0A485MVS6</accession>
<keyword evidence="2" id="KW-0413">Isomerase</keyword>
<evidence type="ECO:0000313" key="2">
    <source>
        <dbReference type="EMBL" id="VFV24569.1"/>
    </source>
</evidence>
<feature type="domain" description="PPIase cyclophilin-type" evidence="1">
    <location>
        <begin position="1"/>
        <end position="76"/>
    </location>
</feature>
<dbReference type="AlphaFoldDB" id="A0A485MVS6"/>
<organism evidence="2 3">
    <name type="scientific">Lynx pardinus</name>
    <name type="common">Iberian lynx</name>
    <name type="synonym">Felis pardina</name>
    <dbReference type="NCBI Taxonomy" id="191816"/>
    <lineage>
        <taxon>Eukaryota</taxon>
        <taxon>Metazoa</taxon>
        <taxon>Chordata</taxon>
        <taxon>Craniata</taxon>
        <taxon>Vertebrata</taxon>
        <taxon>Euteleostomi</taxon>
        <taxon>Mammalia</taxon>
        <taxon>Eutheria</taxon>
        <taxon>Laurasiatheria</taxon>
        <taxon>Carnivora</taxon>
        <taxon>Feliformia</taxon>
        <taxon>Felidae</taxon>
        <taxon>Felinae</taxon>
        <taxon>Lynx</taxon>
    </lineage>
</organism>
<evidence type="ECO:0000259" key="1">
    <source>
        <dbReference type="PROSITE" id="PS50072"/>
    </source>
</evidence>
<dbReference type="GO" id="GO:0003755">
    <property type="term" value="F:peptidyl-prolyl cis-trans isomerase activity"/>
    <property type="evidence" value="ECO:0007669"/>
    <property type="project" value="InterPro"/>
</dbReference>
<dbReference type="Proteomes" id="UP000386466">
    <property type="component" value="Unassembled WGS sequence"/>
</dbReference>
<dbReference type="EMBL" id="CAAGRJ010006525">
    <property type="protein sequence ID" value="VFV24569.1"/>
    <property type="molecule type" value="Genomic_DNA"/>
</dbReference>
<dbReference type="PANTHER" id="PTHR11071">
    <property type="entry name" value="PEPTIDYL-PROLYL CIS-TRANS ISOMERASE"/>
    <property type="match status" value="1"/>
</dbReference>
<dbReference type="Pfam" id="PF00160">
    <property type="entry name" value="Pro_isomerase"/>
    <property type="match status" value="1"/>
</dbReference>
<dbReference type="InterPro" id="IPR029000">
    <property type="entry name" value="Cyclophilin-like_dom_sf"/>
</dbReference>
<dbReference type="GO" id="GO:0006457">
    <property type="term" value="P:protein folding"/>
    <property type="evidence" value="ECO:0007669"/>
    <property type="project" value="TreeGrafter"/>
</dbReference>
<gene>
    <name evidence="2" type="ORF">LYPA_23C000209</name>
</gene>
<evidence type="ECO:0000313" key="3">
    <source>
        <dbReference type="Proteomes" id="UP000386466"/>
    </source>
</evidence>
<dbReference type="InterPro" id="IPR002130">
    <property type="entry name" value="Cyclophilin-type_PPIase_dom"/>
</dbReference>
<feature type="non-terminal residue" evidence="2">
    <location>
        <position position="1"/>
    </location>
</feature>
<dbReference type="GO" id="GO:0005737">
    <property type="term" value="C:cytoplasm"/>
    <property type="evidence" value="ECO:0007669"/>
    <property type="project" value="TreeGrafter"/>
</dbReference>
<reference evidence="2 3" key="1">
    <citation type="submission" date="2019-01" db="EMBL/GenBank/DDBJ databases">
        <authorList>
            <person name="Alioto T."/>
            <person name="Alioto T."/>
        </authorList>
    </citation>
    <scope>NUCLEOTIDE SEQUENCE [LARGE SCALE GENOMIC DNA]</scope>
</reference>
<keyword evidence="3" id="KW-1185">Reference proteome</keyword>
<dbReference type="GO" id="GO:0016018">
    <property type="term" value="F:cyclosporin A binding"/>
    <property type="evidence" value="ECO:0007669"/>
    <property type="project" value="TreeGrafter"/>
</dbReference>
<protein>
    <submittedName>
        <fullName evidence="2">Peptidyl-prolyl cis-trans isomerase</fullName>
    </submittedName>
</protein>
<sequence>SCFHRTIPRFMCQNGDFTCHNGTGCKSIYGEKFDDENFMLKHTGHGIYTWKMLKPTQMIPSFSSALTRLSGCTIST</sequence>
<name>A0A485MVS6_LYNPA</name>
<dbReference type="Gene3D" id="2.40.100.10">
    <property type="entry name" value="Cyclophilin-like"/>
    <property type="match status" value="1"/>
</dbReference>
<dbReference type="PANTHER" id="PTHR11071:SF490">
    <property type="entry name" value="PEPTIDYL-PROLYL CIS-TRANS ISOMERASE A"/>
    <property type="match status" value="1"/>
</dbReference>